<dbReference type="Proteomes" id="UP000011713">
    <property type="component" value="Unassembled WGS sequence"/>
</dbReference>
<keyword evidence="3" id="KW-1185">Reference proteome</keyword>
<dbReference type="OMA" id="QATRIEM"/>
<dbReference type="VEuPathDB" id="FungiDB:HpaG800544"/>
<dbReference type="EMBL" id="JH598094">
    <property type="status" value="NOT_ANNOTATED_CDS"/>
    <property type="molecule type" value="Genomic_DNA"/>
</dbReference>
<dbReference type="EnsemblProtists" id="HpaT800544">
    <property type="protein sequence ID" value="HpaP800544"/>
    <property type="gene ID" value="HpaG800544"/>
</dbReference>
<proteinExistence type="predicted"/>
<sequence length="276" mass="31252">MVGQDAILGMDFIVPAVIRLDLADETLCLPNEVRIQLSGQRWVTTTTRRIGCQQLLKVTNVILHTLILHDDTERGLWLTKDKVRRTQGFVSIGSRRYAEWLNLAYEATTDQVYPQVDLEEGDETPLAETPRYKIPSRMLQRSKTPVSMMNVSHQPRPERKEQSCGVKVPLQEETPQGRSSPKDNPPGAIAVDEEGAEVNESPRNDENVCTFESGDLWAEDIIRVWAIIPEVDPSSESIGLKDIQIPDPDGNTLEEVDRLRQIIWKRRHLLVEKGIA</sequence>
<dbReference type="InParanoid" id="M4B2P6"/>
<dbReference type="AlphaFoldDB" id="M4B2P6"/>
<accession>M4B2P6</accession>
<feature type="region of interest" description="Disordered" evidence="1">
    <location>
        <begin position="170"/>
        <end position="189"/>
    </location>
</feature>
<evidence type="ECO:0000313" key="2">
    <source>
        <dbReference type="EnsemblProtists" id="HpaP800544"/>
    </source>
</evidence>
<reference evidence="2" key="2">
    <citation type="submission" date="2015-06" db="UniProtKB">
        <authorList>
            <consortium name="EnsemblProtists"/>
        </authorList>
    </citation>
    <scope>IDENTIFICATION</scope>
    <source>
        <strain evidence="2">Emoy2</strain>
    </source>
</reference>
<name>M4B2P6_HYAAE</name>
<protein>
    <submittedName>
        <fullName evidence="2">Uncharacterized protein</fullName>
    </submittedName>
</protein>
<organism evidence="2 3">
    <name type="scientific">Hyaloperonospora arabidopsidis (strain Emoy2)</name>
    <name type="common">Downy mildew agent</name>
    <name type="synonym">Peronospora arabidopsidis</name>
    <dbReference type="NCBI Taxonomy" id="559515"/>
    <lineage>
        <taxon>Eukaryota</taxon>
        <taxon>Sar</taxon>
        <taxon>Stramenopiles</taxon>
        <taxon>Oomycota</taxon>
        <taxon>Peronosporomycetes</taxon>
        <taxon>Peronosporales</taxon>
        <taxon>Peronosporaceae</taxon>
        <taxon>Hyaloperonospora</taxon>
    </lineage>
</organism>
<evidence type="ECO:0000256" key="1">
    <source>
        <dbReference type="SAM" id="MobiDB-lite"/>
    </source>
</evidence>
<evidence type="ECO:0000313" key="3">
    <source>
        <dbReference type="Proteomes" id="UP000011713"/>
    </source>
</evidence>
<reference evidence="3" key="1">
    <citation type="journal article" date="2010" name="Science">
        <title>Signatures of adaptation to obligate biotrophy in the Hyaloperonospora arabidopsidis genome.</title>
        <authorList>
            <person name="Baxter L."/>
            <person name="Tripathy S."/>
            <person name="Ishaque N."/>
            <person name="Boot N."/>
            <person name="Cabral A."/>
            <person name="Kemen E."/>
            <person name="Thines M."/>
            <person name="Ah-Fong A."/>
            <person name="Anderson R."/>
            <person name="Badejoko W."/>
            <person name="Bittner-Eddy P."/>
            <person name="Boore J.L."/>
            <person name="Chibucos M.C."/>
            <person name="Coates M."/>
            <person name="Dehal P."/>
            <person name="Delehaunty K."/>
            <person name="Dong S."/>
            <person name="Downton P."/>
            <person name="Dumas B."/>
            <person name="Fabro G."/>
            <person name="Fronick C."/>
            <person name="Fuerstenberg S.I."/>
            <person name="Fulton L."/>
            <person name="Gaulin E."/>
            <person name="Govers F."/>
            <person name="Hughes L."/>
            <person name="Humphray S."/>
            <person name="Jiang R.H."/>
            <person name="Judelson H."/>
            <person name="Kamoun S."/>
            <person name="Kyung K."/>
            <person name="Meijer H."/>
            <person name="Minx P."/>
            <person name="Morris P."/>
            <person name="Nelson J."/>
            <person name="Phuntumart V."/>
            <person name="Qutob D."/>
            <person name="Rehmany A."/>
            <person name="Rougon-Cardoso A."/>
            <person name="Ryden P."/>
            <person name="Torto-Alalibo T."/>
            <person name="Studholme D."/>
            <person name="Wang Y."/>
            <person name="Win J."/>
            <person name="Wood J."/>
            <person name="Clifton S.W."/>
            <person name="Rogers J."/>
            <person name="Van den Ackerveken G."/>
            <person name="Jones J.D."/>
            <person name="McDowell J.M."/>
            <person name="Beynon J."/>
            <person name="Tyler B.M."/>
        </authorList>
    </citation>
    <scope>NUCLEOTIDE SEQUENCE [LARGE SCALE GENOMIC DNA]</scope>
    <source>
        <strain evidence="3">Emoy2</strain>
    </source>
</reference>
<feature type="region of interest" description="Disordered" evidence="1">
    <location>
        <begin position="145"/>
        <end position="165"/>
    </location>
</feature>
<dbReference type="HOGENOM" id="CLU_1009907_0_0_1"/>
<dbReference type="eggNOG" id="KOG0017">
    <property type="taxonomic scope" value="Eukaryota"/>
</dbReference>
<dbReference type="STRING" id="559515.M4B2P6"/>